<feature type="transmembrane region" description="Helical" evidence="1">
    <location>
        <begin position="248"/>
        <end position="265"/>
    </location>
</feature>
<feature type="transmembrane region" description="Helical" evidence="1">
    <location>
        <begin position="144"/>
        <end position="169"/>
    </location>
</feature>
<proteinExistence type="predicted"/>
<accession>A0A8H7T0Q6</accession>
<name>A0A8H7T0Q6_9FUNG</name>
<keyword evidence="1" id="KW-0472">Membrane</keyword>
<reference evidence="2" key="1">
    <citation type="submission" date="2021-01" db="EMBL/GenBank/DDBJ databases">
        <title>Metabolic potential, ecology and presence of endohyphal bacteria is reflected in genomic diversity of Mucoromycotina.</title>
        <authorList>
            <person name="Muszewska A."/>
            <person name="Okrasinska A."/>
            <person name="Steczkiewicz K."/>
            <person name="Drgas O."/>
            <person name="Orlowska M."/>
            <person name="Perlinska-Lenart U."/>
            <person name="Aleksandrzak-Piekarczyk T."/>
            <person name="Szatraj K."/>
            <person name="Zielenkiewicz U."/>
            <person name="Pilsyk S."/>
            <person name="Malc E."/>
            <person name="Mieczkowski P."/>
            <person name="Kruszewska J.S."/>
            <person name="Biernat P."/>
            <person name="Pawlowska J."/>
        </authorList>
    </citation>
    <scope>NUCLEOTIDE SEQUENCE</scope>
    <source>
        <strain evidence="2">WA0000018081</strain>
    </source>
</reference>
<sequence length="348" mass="39714">MEQILLPKNAKYVAENLVRCLTTPTLIPSILYSVLGGILTFVIYDKYVRKGYFLPYIYFGTTALLYTFSHIFLIIFVEEERQYIESHKNDNEEEDVKSIAHENALYGSLIVAAVGSYFAILGLLRLLEIWIRVGLQRNLHLSKYYLGILTAILSAIPFIIVICGDVLLIQESGLQEDEDPEQVKKALTLRLIASIFNVLLILFYFIICLAYAWSTYISNVVEKTLMKLEANSISSETIALVQKTFKKTLFMLIALGLLSLARFIHDLYVTALVIREGPVWDANSYLVLVVIDGLALLIVTYLCNLSNVKELIVFSKMRSKPRNKKKKERNTEEVILLSRSPIHFDVER</sequence>
<keyword evidence="1" id="KW-0812">Transmembrane</keyword>
<gene>
    <name evidence="2" type="ORF">INT48_002506</name>
</gene>
<feature type="transmembrane region" description="Helical" evidence="1">
    <location>
        <begin position="104"/>
        <end position="124"/>
    </location>
</feature>
<feature type="transmembrane region" description="Helical" evidence="1">
    <location>
        <begin position="56"/>
        <end position="77"/>
    </location>
</feature>
<dbReference type="AlphaFoldDB" id="A0A8H7T0Q6"/>
<feature type="transmembrane region" description="Helical" evidence="1">
    <location>
        <begin position="26"/>
        <end position="44"/>
    </location>
</feature>
<feature type="transmembrane region" description="Helical" evidence="1">
    <location>
        <begin position="285"/>
        <end position="308"/>
    </location>
</feature>
<evidence type="ECO:0000313" key="3">
    <source>
        <dbReference type="Proteomes" id="UP000613177"/>
    </source>
</evidence>
<evidence type="ECO:0000256" key="1">
    <source>
        <dbReference type="SAM" id="Phobius"/>
    </source>
</evidence>
<dbReference type="Proteomes" id="UP000613177">
    <property type="component" value="Unassembled WGS sequence"/>
</dbReference>
<evidence type="ECO:0000313" key="2">
    <source>
        <dbReference type="EMBL" id="KAG2237945.1"/>
    </source>
</evidence>
<organism evidence="2 3">
    <name type="scientific">Thamnidium elegans</name>
    <dbReference type="NCBI Taxonomy" id="101142"/>
    <lineage>
        <taxon>Eukaryota</taxon>
        <taxon>Fungi</taxon>
        <taxon>Fungi incertae sedis</taxon>
        <taxon>Mucoromycota</taxon>
        <taxon>Mucoromycotina</taxon>
        <taxon>Mucoromycetes</taxon>
        <taxon>Mucorales</taxon>
        <taxon>Mucorineae</taxon>
        <taxon>Mucoraceae</taxon>
        <taxon>Thamnidium</taxon>
    </lineage>
</organism>
<keyword evidence="3" id="KW-1185">Reference proteome</keyword>
<keyword evidence="1" id="KW-1133">Transmembrane helix</keyword>
<protein>
    <submittedName>
        <fullName evidence="2">Uncharacterized protein</fullName>
    </submittedName>
</protein>
<dbReference type="EMBL" id="JAEPRE010000001">
    <property type="protein sequence ID" value="KAG2237945.1"/>
    <property type="molecule type" value="Genomic_DNA"/>
</dbReference>
<dbReference type="OrthoDB" id="2249494at2759"/>
<feature type="transmembrane region" description="Helical" evidence="1">
    <location>
        <begin position="189"/>
        <end position="213"/>
    </location>
</feature>
<comment type="caution">
    <text evidence="2">The sequence shown here is derived from an EMBL/GenBank/DDBJ whole genome shotgun (WGS) entry which is preliminary data.</text>
</comment>